<accession>A0A2R6XY37</accession>
<evidence type="ECO:0000313" key="3">
    <source>
        <dbReference type="Proteomes" id="UP000244338"/>
    </source>
</evidence>
<reference evidence="3" key="1">
    <citation type="journal article" date="2018" name="Sci. Rep.">
        <title>Lignite coal burning seam in the remote Altai Mountains harbors a hydrogen-driven thermophilic microbial community.</title>
        <authorList>
            <person name="Kadnikov V.V."/>
            <person name="Mardanov A.V."/>
            <person name="Ivasenko D.A."/>
            <person name="Antsiferov D.V."/>
            <person name="Beletsky A.V."/>
            <person name="Karnachuk O.V."/>
            <person name="Ravin N.V."/>
        </authorList>
    </citation>
    <scope>NUCLEOTIDE SEQUENCE [LARGE SCALE GENOMIC DNA]</scope>
</reference>
<proteinExistence type="predicted"/>
<protein>
    <submittedName>
        <fullName evidence="2">Uncharacterized protein</fullName>
    </submittedName>
</protein>
<evidence type="ECO:0000313" key="2">
    <source>
        <dbReference type="EMBL" id="PTQ55330.1"/>
    </source>
</evidence>
<sequence length="324" mass="37073">MRRIVIVLLAIVIISGCSNHSPTIEKWDNSKYESFTSSVGIDVFNENSFNTEEVLDSYKANNTLYITDLSKPISVKFNNNGKDRNFIMNVYYDYKPIKFKIGNKGDYDQSYKFDLDDGYEINLPLYLPADLNMIGTHKLLITFSIGYNIHAKELGQVIRWYGASTIQDIIFEPDIQSFDRQQKFDKPMGMVDLKYDYTLNQDNDYQILETGIMPLPPVSLTVKPKQEFKLNYNVSYPGEGAGQVLLIATIGFESTYINNKPYLLLEVPENKTVVGEVTLIAPEEPGLYEIISYSISSPYDKINTLNLRDYIIQSSPRFTLEVKN</sequence>
<feature type="chain" id="PRO_5039559738" evidence="1">
    <location>
        <begin position="21"/>
        <end position="324"/>
    </location>
</feature>
<comment type="caution">
    <text evidence="2">The sequence shown here is derived from an EMBL/GenBank/DDBJ whole genome shotgun (WGS) entry which is preliminary data.</text>
</comment>
<dbReference type="Proteomes" id="UP000244338">
    <property type="component" value="Unassembled WGS sequence"/>
</dbReference>
<dbReference type="AlphaFoldDB" id="A0A2R6XY37"/>
<gene>
    <name evidence="2" type="ORF">BSOLF_2433</name>
</gene>
<name>A0A2R6XY37_9BACL</name>
<feature type="signal peptide" evidence="1">
    <location>
        <begin position="1"/>
        <end position="20"/>
    </location>
</feature>
<dbReference type="PROSITE" id="PS51257">
    <property type="entry name" value="PROKAR_LIPOPROTEIN"/>
    <property type="match status" value="1"/>
</dbReference>
<keyword evidence="1" id="KW-0732">Signal</keyword>
<dbReference type="EMBL" id="PEBX01000137">
    <property type="protein sequence ID" value="PTQ55330.1"/>
    <property type="molecule type" value="Genomic_DNA"/>
</dbReference>
<organism evidence="2 3">
    <name type="scientific">Candidatus Carbonibacillus altaicus</name>
    <dbReference type="NCBI Taxonomy" id="2163959"/>
    <lineage>
        <taxon>Bacteria</taxon>
        <taxon>Bacillati</taxon>
        <taxon>Bacillota</taxon>
        <taxon>Bacilli</taxon>
        <taxon>Bacillales</taxon>
        <taxon>Candidatus Carbonibacillus</taxon>
    </lineage>
</organism>
<evidence type="ECO:0000256" key="1">
    <source>
        <dbReference type="SAM" id="SignalP"/>
    </source>
</evidence>